<proteinExistence type="predicted"/>
<dbReference type="Proteomes" id="UP000070093">
    <property type="component" value="Unassembled WGS sequence"/>
</dbReference>
<evidence type="ECO:0000256" key="1">
    <source>
        <dbReference type="SAM" id="SignalP"/>
    </source>
</evidence>
<dbReference type="AlphaFoldDB" id="A0A137T0Q5"/>
<gene>
    <name evidence="2" type="ORF">HMPREF3202_00214</name>
</gene>
<accession>A0A137T0Q5</accession>
<keyword evidence="1" id="KW-0732">Signal</keyword>
<dbReference type="PATRIC" id="fig|28125.4.peg.209"/>
<feature type="signal peptide" evidence="1">
    <location>
        <begin position="1"/>
        <end position="21"/>
    </location>
</feature>
<protein>
    <submittedName>
        <fullName evidence="2">Uncharacterized protein</fullName>
    </submittedName>
</protein>
<dbReference type="RefSeq" id="WP_061314409.1">
    <property type="nucleotide sequence ID" value="NZ_KQ965627.1"/>
</dbReference>
<feature type="chain" id="PRO_5007481219" evidence="1">
    <location>
        <begin position="22"/>
        <end position="431"/>
    </location>
</feature>
<evidence type="ECO:0000313" key="3">
    <source>
        <dbReference type="Proteomes" id="UP000070093"/>
    </source>
</evidence>
<dbReference type="EMBL" id="LTAG01000011">
    <property type="protein sequence ID" value="KXO18298.1"/>
    <property type="molecule type" value="Genomic_DNA"/>
</dbReference>
<dbReference type="PROSITE" id="PS51257">
    <property type="entry name" value="PROKAR_LIPOPROTEIN"/>
    <property type="match status" value="1"/>
</dbReference>
<name>A0A137T0Q5_9BACT</name>
<dbReference type="STRING" id="28125.HMPREF3202_00214"/>
<organism evidence="2 3">
    <name type="scientific">Prevotella bivia</name>
    <dbReference type="NCBI Taxonomy" id="28125"/>
    <lineage>
        <taxon>Bacteria</taxon>
        <taxon>Pseudomonadati</taxon>
        <taxon>Bacteroidota</taxon>
        <taxon>Bacteroidia</taxon>
        <taxon>Bacteroidales</taxon>
        <taxon>Prevotellaceae</taxon>
        <taxon>Prevotella</taxon>
    </lineage>
</organism>
<evidence type="ECO:0000313" key="2">
    <source>
        <dbReference type="EMBL" id="KXO18298.1"/>
    </source>
</evidence>
<comment type="caution">
    <text evidence="2">The sequence shown here is derived from an EMBL/GenBank/DDBJ whole genome shotgun (WGS) entry which is preliminary data.</text>
</comment>
<sequence length="431" mass="49531">MKKIYLTFVSLVVCFFFFSCQNDEEYSVLTTTSPSTEGKINEELENSKIENNAYKLASVLHNAITTKDNSFLKLLQKETKKKFDGDYDFLVSNFRQGTTRSSNDIERLYQSLLVPQNIDKSLYSRAHRAVTQSFLDNLLDSISKSEPLLNIYMPDWGDLSQYDDFLIVISPKEVNEHEEYTLKAYNMKGDTILLSSKKEPDLPYLVIGYNERVNVKTKMENSSSTFLRTPYYSYELKTEGLISSESLQITNNNNAKLENTNASIRKRSIIDRKSFETIKKARFLSKSALQNVEGWSRGAPEMFCKVYYKKLGSLFDFIVGEVSVFPINLGEDGWYSGSRSWLKFNPWKVVENNGNWRVFNWARTALMTKMAYLFYEDDGEAKVTVSAFGKEVEATVSSGDLVGSSWVYFSDPLNKSYKISNSFEFTIDQEM</sequence>
<reference evidence="2 3" key="1">
    <citation type="submission" date="2016-02" db="EMBL/GenBank/DDBJ databases">
        <authorList>
            <person name="Wen L."/>
            <person name="He K."/>
            <person name="Yang H."/>
        </authorList>
    </citation>
    <scope>NUCLEOTIDE SEQUENCE [LARGE SCALE GENOMIC DNA]</scope>
    <source>
        <strain evidence="2 3">GED7880</strain>
    </source>
</reference>